<sequence>MDRYTKIKEIGKGSYGVVSLMQDKLDNNRYVVVKTIKVKKKNISELKSAQQEASFLKQLHHPNVIQFFDAFQKSPTEFCIVLEYADAKDLNHYLKTHSNLSEERILRIFSQVILGISYIHSKKIIHRDIKIANIFLFKNGLVKIGDFGISREISEESLASTVIGTPYFMAPEILKAEPYGYPADIWAAGCVLFELMTGDHAFTGITRDDLFDNIKFSETPDTPSRYSRELKSLLARMLEKDPRSRPTAAEIVSMPLIRNTLKSLEKKIKIDNKKYDPKSPKLQNKSKNGNYNDQGDDSIDQNDVPDWIKDDQKVAAELVRQSVSKFVEDMNMFHDIVSKMPSDIKILPGFSSDLNARRAKIESACREKLGDDNFDKLFKFVKENWSENREQIPAILDMDFYPDDEMKLIDSLMMIDRFLNH</sequence>
<keyword evidence="14" id="KW-1185">Reference proteome</keyword>
<gene>
    <name evidence="13" type="ORF">M9Y10_027064</name>
</gene>
<evidence type="ECO:0000256" key="3">
    <source>
        <dbReference type="ARBA" id="ARBA00022679"/>
    </source>
</evidence>
<feature type="compositionally biased region" description="Polar residues" evidence="11">
    <location>
        <begin position="281"/>
        <end position="293"/>
    </location>
</feature>
<dbReference type="InterPro" id="IPR008271">
    <property type="entry name" value="Ser/Thr_kinase_AS"/>
</dbReference>
<evidence type="ECO:0000313" key="13">
    <source>
        <dbReference type="EMBL" id="KAK8841446.1"/>
    </source>
</evidence>
<keyword evidence="6 9" id="KW-0067">ATP-binding</keyword>
<evidence type="ECO:0000259" key="12">
    <source>
        <dbReference type="PROSITE" id="PS50011"/>
    </source>
</evidence>
<evidence type="ECO:0000256" key="7">
    <source>
        <dbReference type="ARBA" id="ARBA00047899"/>
    </source>
</evidence>
<dbReference type="InterPro" id="IPR011009">
    <property type="entry name" value="Kinase-like_dom_sf"/>
</dbReference>
<keyword evidence="5" id="KW-0418">Kinase</keyword>
<dbReference type="InterPro" id="IPR051131">
    <property type="entry name" value="NEK_Ser/Thr_kinase_NIMA"/>
</dbReference>
<organism evidence="13 14">
    <name type="scientific">Tritrichomonas musculus</name>
    <dbReference type="NCBI Taxonomy" id="1915356"/>
    <lineage>
        <taxon>Eukaryota</taxon>
        <taxon>Metamonada</taxon>
        <taxon>Parabasalia</taxon>
        <taxon>Tritrichomonadida</taxon>
        <taxon>Tritrichomonadidae</taxon>
        <taxon>Tritrichomonas</taxon>
    </lineage>
</organism>
<keyword evidence="4 9" id="KW-0547">Nucleotide-binding</keyword>
<feature type="region of interest" description="Disordered" evidence="11">
    <location>
        <begin position="273"/>
        <end position="302"/>
    </location>
</feature>
<proteinExistence type="inferred from homology"/>
<dbReference type="PROSITE" id="PS00107">
    <property type="entry name" value="PROTEIN_KINASE_ATP"/>
    <property type="match status" value="1"/>
</dbReference>
<evidence type="ECO:0000256" key="9">
    <source>
        <dbReference type="PROSITE-ProRule" id="PRU10141"/>
    </source>
</evidence>
<dbReference type="Gene3D" id="1.10.510.10">
    <property type="entry name" value="Transferase(Phosphotransferase) domain 1"/>
    <property type="match status" value="1"/>
</dbReference>
<dbReference type="PROSITE" id="PS50011">
    <property type="entry name" value="PROTEIN_KINASE_DOM"/>
    <property type="match status" value="1"/>
</dbReference>
<name>A0ABR2H6I6_9EUKA</name>
<evidence type="ECO:0000256" key="10">
    <source>
        <dbReference type="RuleBase" id="RU000304"/>
    </source>
</evidence>
<dbReference type="InterPro" id="IPR000719">
    <property type="entry name" value="Prot_kinase_dom"/>
</dbReference>
<reference evidence="13 14" key="1">
    <citation type="submission" date="2024-04" db="EMBL/GenBank/DDBJ databases">
        <title>Tritrichomonas musculus Genome.</title>
        <authorList>
            <person name="Alves-Ferreira E."/>
            <person name="Grigg M."/>
            <person name="Lorenzi H."/>
            <person name="Galac M."/>
        </authorList>
    </citation>
    <scope>NUCLEOTIDE SEQUENCE [LARGE SCALE GENOMIC DNA]</scope>
    <source>
        <strain evidence="13 14">EAF2021</strain>
    </source>
</reference>
<keyword evidence="3" id="KW-0808">Transferase</keyword>
<dbReference type="EMBL" id="JAPFFF010000041">
    <property type="protein sequence ID" value="KAK8841446.1"/>
    <property type="molecule type" value="Genomic_DNA"/>
</dbReference>
<protein>
    <recommendedName>
        <fullName evidence="1">non-specific serine/threonine protein kinase</fullName>
        <ecNumber evidence="1">2.7.11.1</ecNumber>
    </recommendedName>
</protein>
<dbReference type="SMART" id="SM00220">
    <property type="entry name" value="S_TKc"/>
    <property type="match status" value="1"/>
</dbReference>
<feature type="binding site" evidence="9">
    <location>
        <position position="34"/>
    </location>
    <ligand>
        <name>ATP</name>
        <dbReference type="ChEBI" id="CHEBI:30616"/>
    </ligand>
</feature>
<evidence type="ECO:0000256" key="6">
    <source>
        <dbReference type="ARBA" id="ARBA00022840"/>
    </source>
</evidence>
<comment type="catalytic activity">
    <reaction evidence="7">
        <text>L-threonyl-[protein] + ATP = O-phospho-L-threonyl-[protein] + ADP + H(+)</text>
        <dbReference type="Rhea" id="RHEA:46608"/>
        <dbReference type="Rhea" id="RHEA-COMP:11060"/>
        <dbReference type="Rhea" id="RHEA-COMP:11605"/>
        <dbReference type="ChEBI" id="CHEBI:15378"/>
        <dbReference type="ChEBI" id="CHEBI:30013"/>
        <dbReference type="ChEBI" id="CHEBI:30616"/>
        <dbReference type="ChEBI" id="CHEBI:61977"/>
        <dbReference type="ChEBI" id="CHEBI:456216"/>
        <dbReference type="EC" id="2.7.11.1"/>
    </reaction>
</comment>
<dbReference type="PROSITE" id="PS00108">
    <property type="entry name" value="PROTEIN_KINASE_ST"/>
    <property type="match status" value="1"/>
</dbReference>
<dbReference type="PANTHER" id="PTHR44899">
    <property type="entry name" value="CAMK FAMILY PROTEIN KINASE"/>
    <property type="match status" value="1"/>
</dbReference>
<evidence type="ECO:0000256" key="4">
    <source>
        <dbReference type="ARBA" id="ARBA00022741"/>
    </source>
</evidence>
<dbReference type="EC" id="2.7.11.1" evidence="1"/>
<comment type="catalytic activity">
    <reaction evidence="8">
        <text>L-seryl-[protein] + ATP = O-phospho-L-seryl-[protein] + ADP + H(+)</text>
        <dbReference type="Rhea" id="RHEA:17989"/>
        <dbReference type="Rhea" id="RHEA-COMP:9863"/>
        <dbReference type="Rhea" id="RHEA-COMP:11604"/>
        <dbReference type="ChEBI" id="CHEBI:15378"/>
        <dbReference type="ChEBI" id="CHEBI:29999"/>
        <dbReference type="ChEBI" id="CHEBI:30616"/>
        <dbReference type="ChEBI" id="CHEBI:83421"/>
        <dbReference type="ChEBI" id="CHEBI:456216"/>
        <dbReference type="EC" id="2.7.11.1"/>
    </reaction>
</comment>
<dbReference type="Pfam" id="PF00069">
    <property type="entry name" value="Pkinase"/>
    <property type="match status" value="1"/>
</dbReference>
<evidence type="ECO:0000256" key="8">
    <source>
        <dbReference type="ARBA" id="ARBA00048679"/>
    </source>
</evidence>
<dbReference type="PANTHER" id="PTHR44899:SF3">
    <property type="entry name" value="SERINE_THREONINE-PROTEIN KINASE NEK1"/>
    <property type="match status" value="1"/>
</dbReference>
<comment type="caution">
    <text evidence="13">The sequence shown here is derived from an EMBL/GenBank/DDBJ whole genome shotgun (WGS) entry which is preliminary data.</text>
</comment>
<comment type="similarity">
    <text evidence="10">Belongs to the protein kinase superfamily.</text>
</comment>
<dbReference type="Proteomes" id="UP001470230">
    <property type="component" value="Unassembled WGS sequence"/>
</dbReference>
<evidence type="ECO:0000256" key="11">
    <source>
        <dbReference type="SAM" id="MobiDB-lite"/>
    </source>
</evidence>
<dbReference type="SUPFAM" id="SSF56112">
    <property type="entry name" value="Protein kinase-like (PK-like)"/>
    <property type="match status" value="1"/>
</dbReference>
<accession>A0ABR2H6I6</accession>
<feature type="domain" description="Protein kinase" evidence="12">
    <location>
        <begin position="4"/>
        <end position="257"/>
    </location>
</feature>
<evidence type="ECO:0000256" key="2">
    <source>
        <dbReference type="ARBA" id="ARBA00022527"/>
    </source>
</evidence>
<evidence type="ECO:0000256" key="5">
    <source>
        <dbReference type="ARBA" id="ARBA00022777"/>
    </source>
</evidence>
<dbReference type="InterPro" id="IPR017441">
    <property type="entry name" value="Protein_kinase_ATP_BS"/>
</dbReference>
<evidence type="ECO:0000256" key="1">
    <source>
        <dbReference type="ARBA" id="ARBA00012513"/>
    </source>
</evidence>
<evidence type="ECO:0000313" key="14">
    <source>
        <dbReference type="Proteomes" id="UP001470230"/>
    </source>
</evidence>
<keyword evidence="2 10" id="KW-0723">Serine/threonine-protein kinase</keyword>